<organism evidence="4 5">
    <name type="scientific">Cetraspora pellucida</name>
    <dbReference type="NCBI Taxonomy" id="1433469"/>
    <lineage>
        <taxon>Eukaryota</taxon>
        <taxon>Fungi</taxon>
        <taxon>Fungi incertae sedis</taxon>
        <taxon>Mucoromycota</taxon>
        <taxon>Glomeromycotina</taxon>
        <taxon>Glomeromycetes</taxon>
        <taxon>Diversisporales</taxon>
        <taxon>Gigasporaceae</taxon>
        <taxon>Cetraspora</taxon>
    </lineage>
</organism>
<evidence type="ECO:0000313" key="4">
    <source>
        <dbReference type="EMBL" id="CAG8685027.1"/>
    </source>
</evidence>
<dbReference type="Proteomes" id="UP000789759">
    <property type="component" value="Unassembled WGS sequence"/>
</dbReference>
<keyword evidence="1" id="KW-0175">Coiled coil</keyword>
<evidence type="ECO:0000256" key="2">
    <source>
        <dbReference type="SAM" id="MobiDB-lite"/>
    </source>
</evidence>
<dbReference type="InterPro" id="IPR036910">
    <property type="entry name" value="HMG_box_dom_sf"/>
</dbReference>
<evidence type="ECO:0000259" key="3">
    <source>
        <dbReference type="Pfam" id="PF00505"/>
    </source>
</evidence>
<accession>A0A9N9ELJ1</accession>
<evidence type="ECO:0000256" key="1">
    <source>
        <dbReference type="SAM" id="Coils"/>
    </source>
</evidence>
<gene>
    <name evidence="4" type="ORF">CPELLU_LOCUS11016</name>
</gene>
<dbReference type="EMBL" id="CAJVQA010009445">
    <property type="protein sequence ID" value="CAG8685027.1"/>
    <property type="molecule type" value="Genomic_DNA"/>
</dbReference>
<dbReference type="Gene3D" id="1.10.30.10">
    <property type="entry name" value="High mobility group box domain"/>
    <property type="match status" value="1"/>
</dbReference>
<keyword evidence="5" id="KW-1185">Reference proteome</keyword>
<dbReference type="InterPro" id="IPR009071">
    <property type="entry name" value="HMG_box_dom"/>
</dbReference>
<dbReference type="SUPFAM" id="SSF47095">
    <property type="entry name" value="HMG-box"/>
    <property type="match status" value="1"/>
</dbReference>
<sequence>MSEYQSSFFVNRACVFINSGNDPMIQNQVIDNPQLIKLPFPPEINPQDLVIFHQNGKVPKPPNAFMIYRKLFVETARASGYNLPMNIISLMVSKSWKQEVEEVKNEYKRIAKEAFDYRNELFPKIKPQKKRDQWKTVSFDKPSVRKVRTPKPMKSINKSKSTKHKQLESPTFELQAPKLDDLSDIDMNSPIFDLDLFTDWADFFNNQNIYPSPDLSITSSSISSSTSSSTSSSPSLNNFEFPIQADQQVNDNDINNLLFIDENHQSPIYDSQYGLGIFDFSNINVNEISDEFFDIPNNYILDDLVNSNDQSSFLPNLLNTTTRINQDNNLNDALIAYEMGFNYPI</sequence>
<feature type="domain" description="HMG box" evidence="3">
    <location>
        <begin position="59"/>
        <end position="114"/>
    </location>
</feature>
<reference evidence="4" key="1">
    <citation type="submission" date="2021-06" db="EMBL/GenBank/DDBJ databases">
        <authorList>
            <person name="Kallberg Y."/>
            <person name="Tangrot J."/>
            <person name="Rosling A."/>
        </authorList>
    </citation>
    <scope>NUCLEOTIDE SEQUENCE</scope>
    <source>
        <strain evidence="4">FL966</strain>
    </source>
</reference>
<feature type="coiled-coil region" evidence="1">
    <location>
        <begin position="93"/>
        <end position="120"/>
    </location>
</feature>
<feature type="region of interest" description="Disordered" evidence="2">
    <location>
        <begin position="147"/>
        <end position="169"/>
    </location>
</feature>
<name>A0A9N9ELJ1_9GLOM</name>
<dbReference type="AlphaFoldDB" id="A0A9N9ELJ1"/>
<proteinExistence type="predicted"/>
<protein>
    <submittedName>
        <fullName evidence="4">1753_t:CDS:1</fullName>
    </submittedName>
</protein>
<comment type="caution">
    <text evidence="4">The sequence shown here is derived from an EMBL/GenBank/DDBJ whole genome shotgun (WGS) entry which is preliminary data.</text>
</comment>
<dbReference type="OrthoDB" id="2373005at2759"/>
<evidence type="ECO:0000313" key="5">
    <source>
        <dbReference type="Proteomes" id="UP000789759"/>
    </source>
</evidence>
<dbReference type="Pfam" id="PF00505">
    <property type="entry name" value="HMG_box"/>
    <property type="match status" value="1"/>
</dbReference>